<feature type="compositionally biased region" description="Basic and acidic residues" evidence="1">
    <location>
        <begin position="91"/>
        <end position="115"/>
    </location>
</feature>
<feature type="domain" description="Probable zinc-ribbon" evidence="2">
    <location>
        <begin position="997"/>
        <end position="1041"/>
    </location>
</feature>
<feature type="compositionally biased region" description="Basic and acidic residues" evidence="1">
    <location>
        <begin position="1123"/>
        <end position="1155"/>
    </location>
</feature>
<dbReference type="AlphaFoldDB" id="A0A251QQ95"/>
<dbReference type="Gramene" id="ONI24854">
    <property type="protein sequence ID" value="ONI24854"/>
    <property type="gene ID" value="PRUPE_2G265800"/>
</dbReference>
<dbReference type="Gramene" id="ONI24856">
    <property type="protein sequence ID" value="ONI24856"/>
    <property type="gene ID" value="PRUPE_2G265800"/>
</dbReference>
<feature type="compositionally biased region" description="Low complexity" evidence="1">
    <location>
        <begin position="76"/>
        <end position="88"/>
    </location>
</feature>
<dbReference type="InterPro" id="IPR021480">
    <property type="entry name" value="Zinc_ribbon_12"/>
</dbReference>
<evidence type="ECO:0000313" key="5">
    <source>
        <dbReference type="Proteomes" id="UP000006882"/>
    </source>
</evidence>
<feature type="region of interest" description="Disordered" evidence="1">
    <location>
        <begin position="707"/>
        <end position="727"/>
    </location>
</feature>
<feature type="compositionally biased region" description="Polar residues" evidence="1">
    <location>
        <begin position="353"/>
        <end position="367"/>
    </location>
</feature>
<dbReference type="InterPro" id="IPR055126">
    <property type="entry name" value="EDR4-like_N"/>
</dbReference>
<feature type="compositionally biased region" description="Polar residues" evidence="1">
    <location>
        <begin position="708"/>
        <end position="723"/>
    </location>
</feature>
<dbReference type="Proteomes" id="UP000006882">
    <property type="component" value="Chromosome G2"/>
</dbReference>
<feature type="compositionally biased region" description="Low complexity" evidence="1">
    <location>
        <begin position="1195"/>
        <end position="1211"/>
    </location>
</feature>
<dbReference type="PANTHER" id="PTHR31105:SF38">
    <property type="entry name" value="PROTEIN ENHANCED DISEASE RESISTANCE 4"/>
    <property type="match status" value="1"/>
</dbReference>
<feature type="compositionally biased region" description="Basic and acidic residues" evidence="1">
    <location>
        <begin position="436"/>
        <end position="450"/>
    </location>
</feature>
<dbReference type="Gramene" id="ONI24855">
    <property type="protein sequence ID" value="ONI24855"/>
    <property type="gene ID" value="PRUPE_2G265800"/>
</dbReference>
<gene>
    <name evidence="4" type="ORF">PRUPE_2G265800</name>
</gene>
<proteinExistence type="predicted"/>
<dbReference type="GO" id="GO:1900150">
    <property type="term" value="P:regulation of defense response to fungus"/>
    <property type="evidence" value="ECO:0007669"/>
    <property type="project" value="InterPro"/>
</dbReference>
<protein>
    <submittedName>
        <fullName evidence="4">Uncharacterized protein</fullName>
    </submittedName>
</protein>
<feature type="compositionally biased region" description="Low complexity" evidence="1">
    <location>
        <begin position="280"/>
        <end position="293"/>
    </location>
</feature>
<accession>A0A251QQ95</accession>
<dbReference type="EMBL" id="CM007652">
    <property type="protein sequence ID" value="ONI24855.1"/>
    <property type="molecule type" value="Genomic_DNA"/>
</dbReference>
<dbReference type="InterPro" id="IPR040244">
    <property type="entry name" value="EDR4-like"/>
</dbReference>
<feature type="compositionally biased region" description="Polar residues" evidence="1">
    <location>
        <begin position="632"/>
        <end position="644"/>
    </location>
</feature>
<evidence type="ECO:0000256" key="1">
    <source>
        <dbReference type="SAM" id="MobiDB-lite"/>
    </source>
</evidence>
<feature type="domain" description="Enhanced disease resistance 4-like N-terminal" evidence="3">
    <location>
        <begin position="8"/>
        <end position="41"/>
    </location>
</feature>
<feature type="compositionally biased region" description="Basic and acidic residues" evidence="1">
    <location>
        <begin position="265"/>
        <end position="279"/>
    </location>
</feature>
<feature type="compositionally biased region" description="Basic and acidic residues" evidence="1">
    <location>
        <begin position="494"/>
        <end position="515"/>
    </location>
</feature>
<feature type="region of interest" description="Disordered" evidence="1">
    <location>
        <begin position="1102"/>
        <end position="1211"/>
    </location>
</feature>
<dbReference type="Pfam" id="PF11331">
    <property type="entry name" value="Zn_ribbon_12"/>
    <property type="match status" value="1"/>
</dbReference>
<dbReference type="PANTHER" id="PTHR31105">
    <property type="entry name" value="EXTRA-LARGE G-PROTEIN-LIKE"/>
    <property type="match status" value="1"/>
</dbReference>
<feature type="region of interest" description="Disordered" evidence="1">
    <location>
        <begin position="67"/>
        <end position="516"/>
    </location>
</feature>
<feature type="compositionally biased region" description="Low complexity" evidence="1">
    <location>
        <begin position="374"/>
        <end position="394"/>
    </location>
</feature>
<reference evidence="4 5" key="1">
    <citation type="journal article" date="2013" name="Nat. Genet.">
        <title>The high-quality draft genome of peach (Prunus persica) identifies unique patterns of genetic diversity, domestication and genome evolution.</title>
        <authorList>
            <consortium name="International Peach Genome Initiative"/>
            <person name="Verde I."/>
            <person name="Abbott A.G."/>
            <person name="Scalabrin S."/>
            <person name="Jung S."/>
            <person name="Shu S."/>
            <person name="Marroni F."/>
            <person name="Zhebentyayeva T."/>
            <person name="Dettori M.T."/>
            <person name="Grimwood J."/>
            <person name="Cattonaro F."/>
            <person name="Zuccolo A."/>
            <person name="Rossini L."/>
            <person name="Jenkins J."/>
            <person name="Vendramin E."/>
            <person name="Meisel L.A."/>
            <person name="Decroocq V."/>
            <person name="Sosinski B."/>
            <person name="Prochnik S."/>
            <person name="Mitros T."/>
            <person name="Policriti A."/>
            <person name="Cipriani G."/>
            <person name="Dondini L."/>
            <person name="Ficklin S."/>
            <person name="Goodstein D.M."/>
            <person name="Xuan P."/>
            <person name="Del Fabbro C."/>
            <person name="Aramini V."/>
            <person name="Copetti D."/>
            <person name="Gonzalez S."/>
            <person name="Horner D.S."/>
            <person name="Falchi R."/>
            <person name="Lucas S."/>
            <person name="Mica E."/>
            <person name="Maldonado J."/>
            <person name="Lazzari B."/>
            <person name="Bielenberg D."/>
            <person name="Pirona R."/>
            <person name="Miculan M."/>
            <person name="Barakat A."/>
            <person name="Testolin R."/>
            <person name="Stella A."/>
            <person name="Tartarini S."/>
            <person name="Tonutti P."/>
            <person name="Arus P."/>
            <person name="Orellana A."/>
            <person name="Wells C."/>
            <person name="Main D."/>
            <person name="Vizzotto G."/>
            <person name="Silva H."/>
            <person name="Salamini F."/>
            <person name="Schmutz J."/>
            <person name="Morgante M."/>
            <person name="Rokhsar D.S."/>
        </authorList>
    </citation>
    <scope>NUCLEOTIDE SEQUENCE [LARGE SCALE GENOMIC DNA]</scope>
    <source>
        <strain evidence="5">cv. Nemared</strain>
    </source>
</reference>
<feature type="compositionally biased region" description="Basic and acidic residues" evidence="1">
    <location>
        <begin position="125"/>
        <end position="143"/>
    </location>
</feature>
<dbReference type="OrthoDB" id="1930285at2759"/>
<feature type="compositionally biased region" description="Polar residues" evidence="1">
    <location>
        <begin position="573"/>
        <end position="590"/>
    </location>
</feature>
<evidence type="ECO:0000259" key="3">
    <source>
        <dbReference type="Pfam" id="PF22910"/>
    </source>
</evidence>
<evidence type="ECO:0000259" key="2">
    <source>
        <dbReference type="Pfam" id="PF11331"/>
    </source>
</evidence>
<feature type="compositionally biased region" description="Basic and acidic residues" evidence="1">
    <location>
        <begin position="399"/>
        <end position="411"/>
    </location>
</feature>
<feature type="compositionally biased region" description="Basic and acidic residues" evidence="1">
    <location>
        <begin position="336"/>
        <end position="347"/>
    </location>
</feature>
<feature type="compositionally biased region" description="Low complexity" evidence="1">
    <location>
        <begin position="306"/>
        <end position="318"/>
    </location>
</feature>
<feature type="compositionally biased region" description="Low complexity" evidence="1">
    <location>
        <begin position="599"/>
        <end position="608"/>
    </location>
</feature>
<feature type="compositionally biased region" description="Low complexity" evidence="1">
    <location>
        <begin position="1066"/>
        <end position="1077"/>
    </location>
</feature>
<feature type="region of interest" description="Disordered" evidence="1">
    <location>
        <begin position="573"/>
        <end position="675"/>
    </location>
</feature>
<name>A0A251QQ95_PRUPE</name>
<feature type="compositionally biased region" description="Polar residues" evidence="1">
    <location>
        <begin position="464"/>
        <end position="480"/>
    </location>
</feature>
<dbReference type="EMBL" id="CM007652">
    <property type="protein sequence ID" value="ONI24856.1"/>
    <property type="molecule type" value="Genomic_DNA"/>
</dbReference>
<evidence type="ECO:0000313" key="4">
    <source>
        <dbReference type="EMBL" id="ONI24855.1"/>
    </source>
</evidence>
<feature type="compositionally biased region" description="Acidic residues" evidence="1">
    <location>
        <begin position="154"/>
        <end position="165"/>
    </location>
</feature>
<reference evidence="4" key="2">
    <citation type="submission" date="2016-12" db="EMBL/GenBank/DDBJ databases">
        <title>WGS assembly of Prunus persica.</title>
        <authorList>
            <person name="Verde I."/>
            <person name="Jenkins J."/>
            <person name="Dondini L."/>
            <person name="Micali S."/>
            <person name="Pagliarani G."/>
            <person name="Vendramin E."/>
            <person name="Paris R."/>
            <person name="Aramini V."/>
            <person name="Gazza L."/>
            <person name="Rossini L."/>
            <person name="Bassi D."/>
            <person name="Troggio M."/>
            <person name="Shu S."/>
            <person name="Grimwood J.H."/>
            <person name="Tartarini S."/>
            <person name="Dettori M.T."/>
            <person name="Schmutz J."/>
        </authorList>
    </citation>
    <scope>NUCLEOTIDE SEQUENCE</scope>
</reference>
<dbReference type="Pfam" id="PF22910">
    <property type="entry name" value="EDR4-like_1st"/>
    <property type="match status" value="1"/>
</dbReference>
<organism evidence="4 5">
    <name type="scientific">Prunus persica</name>
    <name type="common">Peach</name>
    <name type="synonym">Amygdalus persica</name>
    <dbReference type="NCBI Taxonomy" id="3760"/>
    <lineage>
        <taxon>Eukaryota</taxon>
        <taxon>Viridiplantae</taxon>
        <taxon>Streptophyta</taxon>
        <taxon>Embryophyta</taxon>
        <taxon>Tracheophyta</taxon>
        <taxon>Spermatophyta</taxon>
        <taxon>Magnoliopsida</taxon>
        <taxon>eudicotyledons</taxon>
        <taxon>Gunneridae</taxon>
        <taxon>Pentapetalae</taxon>
        <taxon>rosids</taxon>
        <taxon>fabids</taxon>
        <taxon>Rosales</taxon>
        <taxon>Rosaceae</taxon>
        <taxon>Amygdaloideae</taxon>
        <taxon>Amygdaleae</taxon>
        <taxon>Prunus</taxon>
    </lineage>
</organism>
<feature type="compositionally biased region" description="Basic and acidic residues" evidence="1">
    <location>
        <begin position="193"/>
        <end position="211"/>
    </location>
</feature>
<dbReference type="EMBL" id="CM007652">
    <property type="protein sequence ID" value="ONI24854.1"/>
    <property type="molecule type" value="Genomic_DNA"/>
</dbReference>
<feature type="region of interest" description="Disordered" evidence="1">
    <location>
        <begin position="1054"/>
        <end position="1089"/>
    </location>
</feature>
<sequence length="1211" mass="134869">MAPELTTKVRLVRCPKCRQLLPELPEFQVYKCGGCGATLQAKSQINGMRSMSSCSNETMATQRIGLDHVSGDRESNSSSRSATLSDSGECSSDHNNERDQSKSLERNESSSDSDKPTFPNSGECVSDRNNEKNEDKYSEDKESSSSSRNVTLPESEECSSEENNESDQRKSSEGDESSSESDKPTFPNSGEFVSDRNNEKNADKYSEDKESSSSSHNVTLPDSEECSSEQNNESDKRKSSEGDESSSESSPKATFPDLGECFPDQNKEKSTDTSSEGKESSSSSHNASLSDSGECSSDQSNERDQSISSESNKSSSSSPKANFPDSGECFSGQNNEKSEDKSSENKEPSSSSHNACLSDSGECSSDQNNERNQSKSSEGNESSSSSPKANFPESGESFSDQKNERDQRKSSEGNVFGRLSPKATFPDSGECFSEQNNEKSEDKSSEDKEFGSSSHNAVLPDTGEWTSNPTNGRYPDTSSENCDHKQLGDANLPNEEHNNQSDLNDSRDFDSEQHQLEVSNEICSSTEHAHNEVKDSLPITRAGSAVSMNDESLALSEKNVEIGINKEIDSAVRSSSTVHPEATRGSSSIVTAHMPARKSVSSDSLRSSPNEQLEEPQNHVPNGFDHVMSPDTFENTEFNPSSEFSGAPRDMSKSPAHRSHHAYDGSVSSYDGRDDQFFNRNIRSNIFRSEERPRRDKFLAKNMMNRDSGFQPQARDSWSSFSDKNNHAMKNRKWDDDELMQPRRQGHPSREWNRLQTDEYMSRVPFPRRLSQGGYAKGGPTAQFHDEYQRNSGYLSSDKSVGAEQDKMTLLRMVYELQDQVNNLNGKASGRVAGGATWKENRIPRIPRHCSYEASQEELFHDQNYQRYLRRHRAGSHYPPQHRKFMHIPYSSEATTSRHQVDPSYLHRGPQDWQCSAPLPLPVRCNNNGLCRVHPDHSCWTFYDKSSASSPERYVEPDLPLWGHETRSDDLRHTRHDMNKFFREKHHLAKRHFRPIAGGAPIITCYNCLKPLQIPADFLLFKRRCHKLRCGACSEVLKFSLLKRSHIVPYEQNAIAPPPSEVGDYNSAANGSNLASAPQPFDSQDTDPVSCSDDYGYGLSFRASSSTDGDPGTLAPSNSLRGNSDDRNMSHTSLDPRRETKELGLKQSQNKDKYPMETFVSARPSLSSEIEEVPPKSTSPLHRLMGYSSPSQVMRGSRSSLTGTSSYSKQR</sequence>
<dbReference type="eggNOG" id="ENOG502QS0Z">
    <property type="taxonomic scope" value="Eukaryota"/>
</dbReference>
<keyword evidence="5" id="KW-1185">Reference proteome</keyword>